<keyword evidence="1" id="KW-0677">Repeat</keyword>
<feature type="domain" description="DUF4062" evidence="4">
    <location>
        <begin position="76"/>
        <end position="163"/>
    </location>
</feature>
<dbReference type="PANTHER" id="PTHR19860:SF42">
    <property type="entry name" value="RING-TYPE DOMAIN-CONTAINING PROTEIN"/>
    <property type="match status" value="1"/>
</dbReference>
<name>A0AAN9BM54_9CAEN</name>
<feature type="region of interest" description="Disordered" evidence="2">
    <location>
        <begin position="1"/>
        <end position="31"/>
    </location>
</feature>
<keyword evidence="6" id="KW-1185">Reference proteome</keyword>
<dbReference type="InterPro" id="IPR027417">
    <property type="entry name" value="P-loop_NTPase"/>
</dbReference>
<dbReference type="AlphaFoldDB" id="A0AAN9BM54"/>
<evidence type="ECO:0008006" key="7">
    <source>
        <dbReference type="Google" id="ProtNLM"/>
    </source>
</evidence>
<dbReference type="Pfam" id="PF13271">
    <property type="entry name" value="DUF4062"/>
    <property type="match status" value="1"/>
</dbReference>
<evidence type="ECO:0000256" key="2">
    <source>
        <dbReference type="SAM" id="MobiDB-lite"/>
    </source>
</evidence>
<dbReference type="SUPFAM" id="SSF52540">
    <property type="entry name" value="P-loop containing nucleoside triphosphate hydrolases"/>
    <property type="match status" value="1"/>
</dbReference>
<evidence type="ECO:0000259" key="3">
    <source>
        <dbReference type="Pfam" id="PF05729"/>
    </source>
</evidence>
<evidence type="ECO:0000313" key="5">
    <source>
        <dbReference type="EMBL" id="KAK7107773.1"/>
    </source>
</evidence>
<evidence type="ECO:0000256" key="1">
    <source>
        <dbReference type="ARBA" id="ARBA00022737"/>
    </source>
</evidence>
<dbReference type="InterPro" id="IPR007111">
    <property type="entry name" value="NACHT_NTPase"/>
</dbReference>
<organism evidence="5 6">
    <name type="scientific">Littorina saxatilis</name>
    <dbReference type="NCBI Taxonomy" id="31220"/>
    <lineage>
        <taxon>Eukaryota</taxon>
        <taxon>Metazoa</taxon>
        <taxon>Spiralia</taxon>
        <taxon>Lophotrochozoa</taxon>
        <taxon>Mollusca</taxon>
        <taxon>Gastropoda</taxon>
        <taxon>Caenogastropoda</taxon>
        <taxon>Littorinimorpha</taxon>
        <taxon>Littorinoidea</taxon>
        <taxon>Littorinidae</taxon>
        <taxon>Littorina</taxon>
    </lineage>
</organism>
<protein>
    <recommendedName>
        <fullName evidence="7">Telomerase protein component 1</fullName>
    </recommendedName>
</protein>
<dbReference type="Proteomes" id="UP001374579">
    <property type="component" value="Unassembled WGS sequence"/>
</dbReference>
<sequence>MYRRFKSGNKPEETQHHGSLSQAQDHPSDPEVERQVAGCWRNIHKVCSQAASEENDRFCQKKSSADSALGGWQTVRIFVSSTFTDFFSEREVLVKKVFPELREWCHDRKLKLVECDLRWGVPKDATSTQALLTCLEEIDRCYEANGQPFFLNMLGERYGWIPGKAEVPEEVCEKYNWVDGTSMTFMEILHGTLRMSNPNAAFFLRDPGFISQLPDDHASRFQWESPLAREHMRELKSQLLSKFPQQVFPYTVDYGGINTATGRALVDLTGMDKFADQVKEFFKAAIEKAYPHQSNTSELTPEEKETELQWTFIEDKAETLIGRDKELQLLQNYAKGKPDNDLEMIDGKKSTIRKAEDWDMEKGDNLLCLVTAEGGWGKTGLLAGLACQAVKDGKDVFYHFVGGTASSRYHTTLVQRLLLALAPDPAGPELNDPEADMEAKKKLLRKLLAGWRETDKEKLIVIDGVNELDNSGSLNHLSWLPPSLPAGLRCVISTNVTHLPTTARLYEHPAYCLKLSALDMSALQDIAAKYFGDYGKKLEDTQVQRMVQMTKVNNPLWMILMCEELRIFGDFRMMDKKLEDLPDTMDAFLSTVVHRLLSEDDSGYVKKVLFLTACSTSGLPTDYILRLLGDIENKTECPPLYWAQARRILKPYSRTIHASGDAEEYFTFVHEAMWKAVRQCMESAEEDFRVWHKQLADLYQYSCDNFILRINYLPYQLQQARLQKRLIEFLRRDPDAVRMPAFQRSRYLNDMRCRNPSDPVVPNTRELMMCQMCRQRRGGFNPSVLFPNNDVCYLCSNFITFSSNPHPARICFVHAMKNRMGPNISPCCVCGQHVFLTHVRKNSSVGPTAASLCHVCGFGLMGKSCCEFRDFVE</sequence>
<evidence type="ECO:0000313" key="6">
    <source>
        <dbReference type="Proteomes" id="UP001374579"/>
    </source>
</evidence>
<dbReference type="EMBL" id="JBAMIC010000004">
    <property type="protein sequence ID" value="KAK7107773.1"/>
    <property type="molecule type" value="Genomic_DNA"/>
</dbReference>
<dbReference type="PANTHER" id="PTHR19860">
    <property type="entry name" value="DDB1- AND CUL4-ASSOCIATED FACTOR 12-RELATED"/>
    <property type="match status" value="1"/>
</dbReference>
<feature type="domain" description="NACHT" evidence="3">
    <location>
        <begin position="369"/>
        <end position="533"/>
    </location>
</feature>
<evidence type="ECO:0000259" key="4">
    <source>
        <dbReference type="Pfam" id="PF13271"/>
    </source>
</evidence>
<comment type="caution">
    <text evidence="5">The sequence shown here is derived from an EMBL/GenBank/DDBJ whole genome shotgun (WGS) entry which is preliminary data.</text>
</comment>
<dbReference type="Pfam" id="PF05729">
    <property type="entry name" value="NACHT"/>
    <property type="match status" value="1"/>
</dbReference>
<proteinExistence type="predicted"/>
<reference evidence="5 6" key="1">
    <citation type="submission" date="2024-02" db="EMBL/GenBank/DDBJ databases">
        <title>Chromosome-scale genome assembly of the rough periwinkle Littorina saxatilis.</title>
        <authorList>
            <person name="De Jode A."/>
            <person name="Faria R."/>
            <person name="Formenti G."/>
            <person name="Sims Y."/>
            <person name="Smith T.P."/>
            <person name="Tracey A."/>
            <person name="Wood J.M.D."/>
            <person name="Zagrodzka Z.B."/>
            <person name="Johannesson K."/>
            <person name="Butlin R.K."/>
            <person name="Leder E.H."/>
        </authorList>
    </citation>
    <scope>NUCLEOTIDE SEQUENCE [LARGE SCALE GENOMIC DNA]</scope>
    <source>
        <strain evidence="5">Snail1</strain>
        <tissue evidence="5">Muscle</tissue>
    </source>
</reference>
<dbReference type="InterPro" id="IPR025139">
    <property type="entry name" value="DUF4062"/>
</dbReference>
<dbReference type="GO" id="GO:0080008">
    <property type="term" value="C:Cul4-RING E3 ubiquitin ligase complex"/>
    <property type="evidence" value="ECO:0007669"/>
    <property type="project" value="TreeGrafter"/>
</dbReference>
<dbReference type="InterPro" id="IPR051191">
    <property type="entry name" value="DCAF12"/>
</dbReference>
<accession>A0AAN9BM54</accession>
<gene>
    <name evidence="5" type="ORF">V1264_015630</name>
</gene>